<reference evidence="1" key="1">
    <citation type="submission" date="2018-06" db="EMBL/GenBank/DDBJ databases">
        <authorList>
            <person name="Zhirakovskaya E."/>
        </authorList>
    </citation>
    <scope>NUCLEOTIDE SEQUENCE</scope>
</reference>
<sequence length="506" mass="58235">MVDEDYGAAIVESLKNHDCYNHPVERIEVLETHISWVLLTGRYAYKIKKPVNFGFLDFSTLEKRRRFCEEELRLNSRLAPDLYLEVTPVTGSIENPKIGGEGKAIEYAVKMKEFPQEAQLNRMMIKGLVTSGMIDEIALYISRFHQSVRAAPAKSPFGTPETILNAALGNFSLLKELVKQSEDLELIEEIEKWSAREHKARIGSFIKRKKEGFIRECHGDIYLGNMALIGGEVTIFDCIEFNEYFHWIDVINDAGFLVMDLQDHKRFDLARRFLNNYLEATGDYSSLSVLRFYLSYRAMVRVKVAVIKMNEPKMRAQAKKRIWIEYRGYLALARRYMHDPKPTLIITHGVSGSGKTTYTQSIVERVGAVRIRSDVERKRLFGLNPLDKSNSQPGENIYSKAANEKTYRRLASLAITIIKAGYSVVIDASFLKRNDRKMFYDLSKRVNVPFSILDFKVDEQQLRSRIMAREKAANDPSEATVKIMEKQLQSDEELTNEEMKFVTTIQ</sequence>
<gene>
    <name evidence="1" type="ORF">MNBD_NITROSPINAE02-1020</name>
</gene>
<dbReference type="AlphaFoldDB" id="A0A3B1C0V4"/>
<accession>A0A3B1C0V4</accession>
<dbReference type="SUPFAM" id="SSF52540">
    <property type="entry name" value="P-loop containing nucleoside triphosphate hydrolases"/>
    <property type="match status" value="1"/>
</dbReference>
<dbReference type="EMBL" id="UOGE01000055">
    <property type="protein sequence ID" value="VAX20381.1"/>
    <property type="molecule type" value="Genomic_DNA"/>
</dbReference>
<name>A0A3B1C0V4_9ZZZZ</name>
<dbReference type="InterPro" id="IPR027417">
    <property type="entry name" value="P-loop_NTPase"/>
</dbReference>
<evidence type="ECO:0000313" key="1">
    <source>
        <dbReference type="EMBL" id="VAX20381.1"/>
    </source>
</evidence>
<dbReference type="Pfam" id="PF13671">
    <property type="entry name" value="AAA_33"/>
    <property type="match status" value="1"/>
</dbReference>
<protein>
    <submittedName>
        <fullName evidence="1">Uncharacterized protein</fullName>
    </submittedName>
</protein>
<dbReference type="SUPFAM" id="SSF56112">
    <property type="entry name" value="Protein kinase-like (PK-like)"/>
    <property type="match status" value="1"/>
</dbReference>
<dbReference type="PANTHER" id="PTHR43883:SF1">
    <property type="entry name" value="GLUCONOKINASE"/>
    <property type="match status" value="1"/>
</dbReference>
<dbReference type="InterPro" id="IPR052732">
    <property type="entry name" value="Cell-binding_unc_protein"/>
</dbReference>
<dbReference type="Gene3D" id="3.40.50.300">
    <property type="entry name" value="P-loop containing nucleotide triphosphate hydrolases"/>
    <property type="match status" value="1"/>
</dbReference>
<proteinExistence type="predicted"/>
<dbReference type="InterPro" id="IPR011009">
    <property type="entry name" value="Kinase-like_dom_sf"/>
</dbReference>
<dbReference type="PANTHER" id="PTHR43883">
    <property type="entry name" value="SLR0207 PROTEIN"/>
    <property type="match status" value="1"/>
</dbReference>
<organism evidence="1">
    <name type="scientific">hydrothermal vent metagenome</name>
    <dbReference type="NCBI Taxonomy" id="652676"/>
    <lineage>
        <taxon>unclassified sequences</taxon>
        <taxon>metagenomes</taxon>
        <taxon>ecological metagenomes</taxon>
    </lineage>
</organism>